<evidence type="ECO:0000313" key="3">
    <source>
        <dbReference type="EMBL" id="EDW19486.1"/>
    </source>
</evidence>
<dbReference type="PROSITE" id="PS51352">
    <property type="entry name" value="THIOREDOXIN_2"/>
    <property type="match status" value="1"/>
</dbReference>
<dbReference type="FunCoup" id="B4KVL5">
    <property type="interactions" value="60"/>
</dbReference>
<name>B4KVL5_DROMO</name>
<dbReference type="InterPro" id="IPR017937">
    <property type="entry name" value="Thioredoxin_CS"/>
</dbReference>
<dbReference type="Proteomes" id="UP000009192">
    <property type="component" value="Unassembled WGS sequence"/>
</dbReference>
<dbReference type="EMBL" id="CH933809">
    <property type="protein sequence ID" value="EDW19486.1"/>
    <property type="molecule type" value="Genomic_DNA"/>
</dbReference>
<organism evidence="3 4">
    <name type="scientific">Drosophila mojavensis</name>
    <name type="common">Fruit fly</name>
    <dbReference type="NCBI Taxonomy" id="7230"/>
    <lineage>
        <taxon>Eukaryota</taxon>
        <taxon>Metazoa</taxon>
        <taxon>Ecdysozoa</taxon>
        <taxon>Arthropoda</taxon>
        <taxon>Hexapoda</taxon>
        <taxon>Insecta</taxon>
        <taxon>Pterygota</taxon>
        <taxon>Neoptera</taxon>
        <taxon>Endopterygota</taxon>
        <taxon>Diptera</taxon>
        <taxon>Brachycera</taxon>
        <taxon>Muscomorpha</taxon>
        <taxon>Ephydroidea</taxon>
        <taxon>Drosophilidae</taxon>
        <taxon>Drosophila</taxon>
    </lineage>
</organism>
<dbReference type="SUPFAM" id="SSF52833">
    <property type="entry name" value="Thioredoxin-like"/>
    <property type="match status" value="1"/>
</dbReference>
<keyword evidence="1" id="KW-1015">Disulfide bond</keyword>
<dbReference type="CDD" id="cd02947">
    <property type="entry name" value="TRX_family"/>
    <property type="match status" value="1"/>
</dbReference>
<dbReference type="AlphaFoldDB" id="B4KVL5"/>
<proteinExistence type="predicted"/>
<gene>
    <name evidence="3" type="primary">Dmoj\GI11498</name>
    <name evidence="3" type="ORF">Dmoj_GI11498</name>
</gene>
<dbReference type="InterPro" id="IPR036249">
    <property type="entry name" value="Thioredoxin-like_sf"/>
</dbReference>
<evidence type="ECO:0000259" key="2">
    <source>
        <dbReference type="PROSITE" id="PS51352"/>
    </source>
</evidence>
<dbReference type="PhylomeDB" id="B4KVL5"/>
<reference evidence="3 4" key="1">
    <citation type="journal article" date="2007" name="Nature">
        <title>Evolution of genes and genomes on the Drosophila phylogeny.</title>
        <authorList>
            <consortium name="Drosophila 12 Genomes Consortium"/>
            <person name="Clark A.G."/>
            <person name="Eisen M.B."/>
            <person name="Smith D.R."/>
            <person name="Bergman C.M."/>
            <person name="Oliver B."/>
            <person name="Markow T.A."/>
            <person name="Kaufman T.C."/>
            <person name="Kellis M."/>
            <person name="Gelbart W."/>
            <person name="Iyer V.N."/>
            <person name="Pollard D.A."/>
            <person name="Sackton T.B."/>
            <person name="Larracuente A.M."/>
            <person name="Singh N.D."/>
            <person name="Abad J.P."/>
            <person name="Abt D.N."/>
            <person name="Adryan B."/>
            <person name="Aguade M."/>
            <person name="Akashi H."/>
            <person name="Anderson W.W."/>
            <person name="Aquadro C.F."/>
            <person name="Ardell D.H."/>
            <person name="Arguello R."/>
            <person name="Artieri C.G."/>
            <person name="Barbash D.A."/>
            <person name="Barker D."/>
            <person name="Barsanti P."/>
            <person name="Batterham P."/>
            <person name="Batzoglou S."/>
            <person name="Begun D."/>
            <person name="Bhutkar A."/>
            <person name="Blanco E."/>
            <person name="Bosak S.A."/>
            <person name="Bradley R.K."/>
            <person name="Brand A.D."/>
            <person name="Brent M.R."/>
            <person name="Brooks A.N."/>
            <person name="Brown R.H."/>
            <person name="Butlin R.K."/>
            <person name="Caggese C."/>
            <person name="Calvi B.R."/>
            <person name="Bernardo de Carvalho A."/>
            <person name="Caspi A."/>
            <person name="Castrezana S."/>
            <person name="Celniker S.E."/>
            <person name="Chang J.L."/>
            <person name="Chapple C."/>
            <person name="Chatterji S."/>
            <person name="Chinwalla A."/>
            <person name="Civetta A."/>
            <person name="Clifton S.W."/>
            <person name="Comeron J.M."/>
            <person name="Costello J.C."/>
            <person name="Coyne J.A."/>
            <person name="Daub J."/>
            <person name="David R.G."/>
            <person name="Delcher A.L."/>
            <person name="Delehaunty K."/>
            <person name="Do C.B."/>
            <person name="Ebling H."/>
            <person name="Edwards K."/>
            <person name="Eickbush T."/>
            <person name="Evans J.D."/>
            <person name="Filipski A."/>
            <person name="Findeiss S."/>
            <person name="Freyhult E."/>
            <person name="Fulton L."/>
            <person name="Fulton R."/>
            <person name="Garcia A.C."/>
            <person name="Gardiner A."/>
            <person name="Garfield D.A."/>
            <person name="Garvin B.E."/>
            <person name="Gibson G."/>
            <person name="Gilbert D."/>
            <person name="Gnerre S."/>
            <person name="Godfrey J."/>
            <person name="Good R."/>
            <person name="Gotea V."/>
            <person name="Gravely B."/>
            <person name="Greenberg A.J."/>
            <person name="Griffiths-Jones S."/>
            <person name="Gross S."/>
            <person name="Guigo R."/>
            <person name="Gustafson E.A."/>
            <person name="Haerty W."/>
            <person name="Hahn M.W."/>
            <person name="Halligan D.L."/>
            <person name="Halpern A.L."/>
            <person name="Halter G.M."/>
            <person name="Han M.V."/>
            <person name="Heger A."/>
            <person name="Hillier L."/>
            <person name="Hinrichs A.S."/>
            <person name="Holmes I."/>
            <person name="Hoskins R.A."/>
            <person name="Hubisz M.J."/>
            <person name="Hultmark D."/>
            <person name="Huntley M.A."/>
            <person name="Jaffe D.B."/>
            <person name="Jagadeeshan S."/>
            <person name="Jeck W.R."/>
            <person name="Johnson J."/>
            <person name="Jones C.D."/>
            <person name="Jordan W.C."/>
            <person name="Karpen G.H."/>
            <person name="Kataoka E."/>
            <person name="Keightley P.D."/>
            <person name="Kheradpour P."/>
            <person name="Kirkness E.F."/>
            <person name="Koerich L.B."/>
            <person name="Kristiansen K."/>
            <person name="Kudrna D."/>
            <person name="Kulathinal R.J."/>
            <person name="Kumar S."/>
            <person name="Kwok R."/>
            <person name="Lander E."/>
            <person name="Langley C.H."/>
            <person name="Lapoint R."/>
            <person name="Lazzaro B.P."/>
            <person name="Lee S.J."/>
            <person name="Levesque L."/>
            <person name="Li R."/>
            <person name="Lin C.F."/>
            <person name="Lin M.F."/>
            <person name="Lindblad-Toh K."/>
            <person name="Llopart A."/>
            <person name="Long M."/>
            <person name="Low L."/>
            <person name="Lozovsky E."/>
            <person name="Lu J."/>
            <person name="Luo M."/>
            <person name="Machado C.A."/>
            <person name="Makalowski W."/>
            <person name="Marzo M."/>
            <person name="Matsuda M."/>
            <person name="Matzkin L."/>
            <person name="McAllister B."/>
            <person name="McBride C.S."/>
            <person name="McKernan B."/>
            <person name="McKernan K."/>
            <person name="Mendez-Lago M."/>
            <person name="Minx P."/>
            <person name="Mollenhauer M.U."/>
            <person name="Montooth K."/>
            <person name="Mount S.M."/>
            <person name="Mu X."/>
            <person name="Myers E."/>
            <person name="Negre B."/>
            <person name="Newfeld S."/>
            <person name="Nielsen R."/>
            <person name="Noor M.A."/>
            <person name="O'Grady P."/>
            <person name="Pachter L."/>
            <person name="Papaceit M."/>
            <person name="Parisi M.J."/>
            <person name="Parisi M."/>
            <person name="Parts L."/>
            <person name="Pedersen J.S."/>
            <person name="Pesole G."/>
            <person name="Phillippy A.M."/>
            <person name="Ponting C.P."/>
            <person name="Pop M."/>
            <person name="Porcelli D."/>
            <person name="Powell J.R."/>
            <person name="Prohaska S."/>
            <person name="Pruitt K."/>
            <person name="Puig M."/>
            <person name="Quesneville H."/>
            <person name="Ram K.R."/>
            <person name="Rand D."/>
            <person name="Rasmussen M.D."/>
            <person name="Reed L.K."/>
            <person name="Reenan R."/>
            <person name="Reily A."/>
            <person name="Remington K.A."/>
            <person name="Rieger T.T."/>
            <person name="Ritchie M.G."/>
            <person name="Robin C."/>
            <person name="Rogers Y.H."/>
            <person name="Rohde C."/>
            <person name="Rozas J."/>
            <person name="Rubenfield M.J."/>
            <person name="Ruiz A."/>
            <person name="Russo S."/>
            <person name="Salzberg S.L."/>
            <person name="Sanchez-Gracia A."/>
            <person name="Saranga D.J."/>
            <person name="Sato H."/>
            <person name="Schaeffer S.W."/>
            <person name="Schatz M.C."/>
            <person name="Schlenke T."/>
            <person name="Schwartz R."/>
            <person name="Segarra C."/>
            <person name="Singh R.S."/>
            <person name="Sirot L."/>
            <person name="Sirota M."/>
            <person name="Sisneros N.B."/>
            <person name="Smith C.D."/>
            <person name="Smith T.F."/>
            <person name="Spieth J."/>
            <person name="Stage D.E."/>
            <person name="Stark A."/>
            <person name="Stephan W."/>
            <person name="Strausberg R.L."/>
            <person name="Strempel S."/>
            <person name="Sturgill D."/>
            <person name="Sutton G."/>
            <person name="Sutton G.G."/>
            <person name="Tao W."/>
            <person name="Teichmann S."/>
            <person name="Tobari Y.N."/>
            <person name="Tomimura Y."/>
            <person name="Tsolas J.M."/>
            <person name="Valente V.L."/>
            <person name="Venter E."/>
            <person name="Venter J.C."/>
            <person name="Vicario S."/>
            <person name="Vieira F.G."/>
            <person name="Vilella A.J."/>
            <person name="Villasante A."/>
            <person name="Walenz B."/>
            <person name="Wang J."/>
            <person name="Wasserman M."/>
            <person name="Watts T."/>
            <person name="Wilson D."/>
            <person name="Wilson R.K."/>
            <person name="Wing R.A."/>
            <person name="Wolfner M.F."/>
            <person name="Wong A."/>
            <person name="Wong G.K."/>
            <person name="Wu C.I."/>
            <person name="Wu G."/>
            <person name="Yamamoto D."/>
            <person name="Yang H.P."/>
            <person name="Yang S.P."/>
            <person name="Yorke J.A."/>
            <person name="Yoshida K."/>
            <person name="Zdobnov E."/>
            <person name="Zhang P."/>
            <person name="Zhang Y."/>
            <person name="Zimin A.V."/>
            <person name="Baldwin J."/>
            <person name="Abdouelleil A."/>
            <person name="Abdulkadir J."/>
            <person name="Abebe A."/>
            <person name="Abera B."/>
            <person name="Abreu J."/>
            <person name="Acer S.C."/>
            <person name="Aftuck L."/>
            <person name="Alexander A."/>
            <person name="An P."/>
            <person name="Anderson E."/>
            <person name="Anderson S."/>
            <person name="Arachi H."/>
            <person name="Azer M."/>
            <person name="Bachantsang P."/>
            <person name="Barry A."/>
            <person name="Bayul T."/>
            <person name="Berlin A."/>
            <person name="Bessette D."/>
            <person name="Bloom T."/>
            <person name="Blye J."/>
            <person name="Boguslavskiy L."/>
            <person name="Bonnet C."/>
            <person name="Boukhgalter B."/>
            <person name="Bourzgui I."/>
            <person name="Brown A."/>
            <person name="Cahill P."/>
            <person name="Channer S."/>
            <person name="Cheshatsang Y."/>
            <person name="Chuda L."/>
            <person name="Citroen M."/>
            <person name="Collymore A."/>
            <person name="Cooke P."/>
            <person name="Costello M."/>
            <person name="D'Aco K."/>
            <person name="Daza R."/>
            <person name="De Haan G."/>
            <person name="DeGray S."/>
            <person name="DeMaso C."/>
            <person name="Dhargay N."/>
            <person name="Dooley K."/>
            <person name="Dooley E."/>
            <person name="Doricent M."/>
            <person name="Dorje P."/>
            <person name="Dorjee K."/>
            <person name="Dupes A."/>
            <person name="Elong R."/>
            <person name="Falk J."/>
            <person name="Farina A."/>
            <person name="Faro S."/>
            <person name="Ferguson D."/>
            <person name="Fisher S."/>
            <person name="Foley C.D."/>
            <person name="Franke A."/>
            <person name="Friedrich D."/>
            <person name="Gadbois L."/>
            <person name="Gearin G."/>
            <person name="Gearin C.R."/>
            <person name="Giannoukos G."/>
            <person name="Goode T."/>
            <person name="Graham J."/>
            <person name="Grandbois E."/>
            <person name="Grewal S."/>
            <person name="Gyaltsen K."/>
            <person name="Hafez N."/>
            <person name="Hagos B."/>
            <person name="Hall J."/>
            <person name="Henson C."/>
            <person name="Hollinger A."/>
            <person name="Honan T."/>
            <person name="Huard M.D."/>
            <person name="Hughes L."/>
            <person name="Hurhula B."/>
            <person name="Husby M.E."/>
            <person name="Kamat A."/>
            <person name="Kanga B."/>
            <person name="Kashin S."/>
            <person name="Khazanovich D."/>
            <person name="Kisner P."/>
            <person name="Lance K."/>
            <person name="Lara M."/>
            <person name="Lee W."/>
            <person name="Lennon N."/>
            <person name="Letendre F."/>
            <person name="LeVine R."/>
            <person name="Lipovsky A."/>
            <person name="Liu X."/>
            <person name="Liu J."/>
            <person name="Liu S."/>
            <person name="Lokyitsang T."/>
            <person name="Lokyitsang Y."/>
            <person name="Lubonja R."/>
            <person name="Lui A."/>
            <person name="MacDonald P."/>
            <person name="Magnisalis V."/>
            <person name="Maru K."/>
            <person name="Matthews C."/>
            <person name="McCusker W."/>
            <person name="McDonough S."/>
            <person name="Mehta T."/>
            <person name="Meldrim J."/>
            <person name="Meneus L."/>
            <person name="Mihai O."/>
            <person name="Mihalev A."/>
            <person name="Mihova T."/>
            <person name="Mittelman R."/>
            <person name="Mlenga V."/>
            <person name="Montmayeur A."/>
            <person name="Mulrain L."/>
            <person name="Navidi A."/>
            <person name="Naylor J."/>
            <person name="Negash T."/>
            <person name="Nguyen T."/>
            <person name="Nguyen N."/>
            <person name="Nicol R."/>
            <person name="Norbu C."/>
            <person name="Norbu N."/>
            <person name="Novod N."/>
            <person name="O'Neill B."/>
            <person name="Osman S."/>
            <person name="Markiewicz E."/>
            <person name="Oyono O.L."/>
            <person name="Patti C."/>
            <person name="Phunkhang P."/>
            <person name="Pierre F."/>
            <person name="Priest M."/>
            <person name="Raghuraman S."/>
            <person name="Rege F."/>
            <person name="Reyes R."/>
            <person name="Rise C."/>
            <person name="Rogov P."/>
            <person name="Ross K."/>
            <person name="Ryan E."/>
            <person name="Settipalli S."/>
            <person name="Shea T."/>
            <person name="Sherpa N."/>
            <person name="Shi L."/>
            <person name="Shih D."/>
            <person name="Sparrow T."/>
            <person name="Spaulding J."/>
            <person name="Stalker J."/>
            <person name="Stange-Thomann N."/>
            <person name="Stavropoulos S."/>
            <person name="Stone C."/>
            <person name="Strader C."/>
            <person name="Tesfaye S."/>
            <person name="Thomson T."/>
            <person name="Thoulutsang Y."/>
            <person name="Thoulutsang D."/>
            <person name="Topham K."/>
            <person name="Topping I."/>
            <person name="Tsamla T."/>
            <person name="Vassiliev H."/>
            <person name="Vo A."/>
            <person name="Wangchuk T."/>
            <person name="Wangdi T."/>
            <person name="Weiand M."/>
            <person name="Wilkinson J."/>
            <person name="Wilson A."/>
            <person name="Yadav S."/>
            <person name="Young G."/>
            <person name="Yu Q."/>
            <person name="Zembek L."/>
            <person name="Zhong D."/>
            <person name="Zimmer A."/>
            <person name="Zwirko Z."/>
            <person name="Jaffe D.B."/>
            <person name="Alvarez P."/>
            <person name="Brockman W."/>
            <person name="Butler J."/>
            <person name="Chin C."/>
            <person name="Gnerre S."/>
            <person name="Grabherr M."/>
            <person name="Kleber M."/>
            <person name="Mauceli E."/>
            <person name="MacCallum I."/>
        </authorList>
    </citation>
    <scope>NUCLEOTIDE SEQUENCE [LARGE SCALE GENOMIC DNA]</scope>
    <source>
        <strain evidence="4">Tucson 15081-1352.22</strain>
    </source>
</reference>
<dbReference type="PRINTS" id="PR00421">
    <property type="entry name" value="THIOREDOXIN"/>
</dbReference>
<accession>B4KVL5</accession>
<feature type="domain" description="Thioredoxin" evidence="2">
    <location>
        <begin position="1"/>
        <end position="128"/>
    </location>
</feature>
<protein>
    <recommendedName>
        <fullName evidence="2">Thioredoxin domain-containing protein</fullName>
    </recommendedName>
</protein>
<dbReference type="HOGENOM" id="CLU_090389_14_0_1"/>
<dbReference type="InParanoid" id="B4KVL5"/>
<evidence type="ECO:0000313" key="4">
    <source>
        <dbReference type="Proteomes" id="UP000009192"/>
    </source>
</evidence>
<dbReference type="OMA" id="TLQKFCG"/>
<evidence type="ECO:0000256" key="1">
    <source>
        <dbReference type="ARBA" id="ARBA00023157"/>
    </source>
</evidence>
<dbReference type="InterPro" id="IPR013766">
    <property type="entry name" value="Thioredoxin_domain"/>
</dbReference>
<sequence>MAAAAKEKNTTKKVITVQSKDDFDRIVAEAGNKHVLVEFFATWCGPCALIGPRLEEFAQEYADCLVIIKVDVDDNEDLAEEYDVSSMPSFLIIKNKIKLEQFVGSSGERVHSTLQKFCGKRDEKTATAAGASAGPSQKPNRMVSMIKVVSPSKANVMHSDKK</sequence>
<dbReference type="PANTHER" id="PTHR46115">
    <property type="entry name" value="THIOREDOXIN-LIKE PROTEIN 1"/>
    <property type="match status" value="1"/>
</dbReference>
<dbReference type="PROSITE" id="PS00194">
    <property type="entry name" value="THIOREDOXIN_1"/>
    <property type="match status" value="1"/>
</dbReference>
<dbReference type="KEGG" id="dmo:Dmoj_GI11498"/>
<keyword evidence="4" id="KW-1185">Reference proteome</keyword>
<dbReference type="eggNOG" id="KOG0907">
    <property type="taxonomic scope" value="Eukaryota"/>
</dbReference>
<dbReference type="Pfam" id="PF00085">
    <property type="entry name" value="Thioredoxin"/>
    <property type="match status" value="1"/>
</dbReference>
<dbReference type="Gene3D" id="3.40.30.10">
    <property type="entry name" value="Glutaredoxin"/>
    <property type="match status" value="1"/>
</dbReference>
<dbReference type="OrthoDB" id="2121326at2759"/>